<keyword evidence="1" id="KW-0732">Signal</keyword>
<dbReference type="PROSITE" id="PS51257">
    <property type="entry name" value="PROKAR_LIPOPROTEIN"/>
    <property type="match status" value="1"/>
</dbReference>
<name>A0A1I0S6L9_9BACT</name>
<sequence>MKKLLIVSATFLAVWMAQSCGDSAKNPQSEKPVDSAQNINETVKPVDEKSSQFAVDAANAGMKEVALGKLAQEKGQSERVKAFGTLMVNDHTKAGDELKALALKENITLPGELSTEDKKHIEDMSKKTGKDFDKHYIDMMVDGHDKVVSEFEKASDNVTDEGLKTWARNTLPTLKAHQDSAKAIKDGLKK</sequence>
<dbReference type="InterPro" id="IPR025419">
    <property type="entry name" value="DUF4142"/>
</dbReference>
<dbReference type="PANTHER" id="PTHR38593">
    <property type="entry name" value="BLR2558 PROTEIN"/>
    <property type="match status" value="1"/>
</dbReference>
<proteinExistence type="predicted"/>
<feature type="domain" description="DUF4142" evidence="2">
    <location>
        <begin position="50"/>
        <end position="184"/>
    </location>
</feature>
<feature type="chain" id="PRO_5011503667" evidence="1">
    <location>
        <begin position="25"/>
        <end position="190"/>
    </location>
</feature>
<dbReference type="InterPro" id="IPR012347">
    <property type="entry name" value="Ferritin-like"/>
</dbReference>
<dbReference type="Pfam" id="PF13628">
    <property type="entry name" value="DUF4142"/>
    <property type="match status" value="1"/>
</dbReference>
<evidence type="ECO:0000259" key="2">
    <source>
        <dbReference type="Pfam" id="PF13628"/>
    </source>
</evidence>
<gene>
    <name evidence="3" type="ORF">SAMN04488122_4023</name>
</gene>
<dbReference type="Proteomes" id="UP000199310">
    <property type="component" value="Unassembled WGS sequence"/>
</dbReference>
<evidence type="ECO:0000313" key="4">
    <source>
        <dbReference type="Proteomes" id="UP000199310"/>
    </source>
</evidence>
<keyword evidence="4" id="KW-1185">Reference proteome</keyword>
<organism evidence="3 4">
    <name type="scientific">Chitinophaga arvensicola</name>
    <dbReference type="NCBI Taxonomy" id="29529"/>
    <lineage>
        <taxon>Bacteria</taxon>
        <taxon>Pseudomonadati</taxon>
        <taxon>Bacteroidota</taxon>
        <taxon>Chitinophagia</taxon>
        <taxon>Chitinophagales</taxon>
        <taxon>Chitinophagaceae</taxon>
        <taxon>Chitinophaga</taxon>
    </lineage>
</organism>
<reference evidence="4" key="1">
    <citation type="submission" date="2016-10" db="EMBL/GenBank/DDBJ databases">
        <authorList>
            <person name="Varghese N."/>
            <person name="Submissions S."/>
        </authorList>
    </citation>
    <scope>NUCLEOTIDE SEQUENCE [LARGE SCALE GENOMIC DNA]</scope>
    <source>
        <strain evidence="4">DSM 3695</strain>
    </source>
</reference>
<dbReference type="Gene3D" id="1.20.1260.10">
    <property type="match status" value="1"/>
</dbReference>
<dbReference type="EMBL" id="FOJG01000002">
    <property type="protein sequence ID" value="SEW50936.1"/>
    <property type="molecule type" value="Genomic_DNA"/>
</dbReference>
<dbReference type="RefSeq" id="WP_089897389.1">
    <property type="nucleotide sequence ID" value="NZ_FOJG01000002.1"/>
</dbReference>
<dbReference type="OrthoDB" id="883203at2"/>
<dbReference type="PANTHER" id="PTHR38593:SF1">
    <property type="entry name" value="BLR2558 PROTEIN"/>
    <property type="match status" value="1"/>
</dbReference>
<evidence type="ECO:0000256" key="1">
    <source>
        <dbReference type="SAM" id="SignalP"/>
    </source>
</evidence>
<evidence type="ECO:0000313" key="3">
    <source>
        <dbReference type="EMBL" id="SEW50936.1"/>
    </source>
</evidence>
<feature type="signal peptide" evidence="1">
    <location>
        <begin position="1"/>
        <end position="24"/>
    </location>
</feature>
<accession>A0A1I0S6L9</accession>
<protein>
    <submittedName>
        <fullName evidence="3">Putative membrane protein</fullName>
    </submittedName>
</protein>
<dbReference type="STRING" id="29529.SAMN04488122_4023"/>
<dbReference type="AlphaFoldDB" id="A0A1I0S6L9"/>